<proteinExistence type="predicted"/>
<dbReference type="PANTHER" id="PTHR21666:SF270">
    <property type="entry name" value="MUREIN HYDROLASE ACTIVATOR ENVC"/>
    <property type="match status" value="1"/>
</dbReference>
<name>A0A9D1X937_9BACT</name>
<comment type="caution">
    <text evidence="2">The sequence shown here is derived from an EMBL/GenBank/DDBJ whole genome shotgun (WGS) entry which is preliminary data.</text>
</comment>
<dbReference type="CDD" id="cd12797">
    <property type="entry name" value="M23_peptidase"/>
    <property type="match status" value="1"/>
</dbReference>
<reference evidence="2" key="1">
    <citation type="journal article" date="2021" name="PeerJ">
        <title>Extensive microbial diversity within the chicken gut microbiome revealed by metagenomics and culture.</title>
        <authorList>
            <person name="Gilroy R."/>
            <person name="Ravi A."/>
            <person name="Getino M."/>
            <person name="Pursley I."/>
            <person name="Horton D.L."/>
            <person name="Alikhan N.F."/>
            <person name="Baker D."/>
            <person name="Gharbi K."/>
            <person name="Hall N."/>
            <person name="Watson M."/>
            <person name="Adriaenssens E.M."/>
            <person name="Foster-Nyarko E."/>
            <person name="Jarju S."/>
            <person name="Secka A."/>
            <person name="Antonio M."/>
            <person name="Oren A."/>
            <person name="Chaudhuri R.R."/>
            <person name="La Ragione R."/>
            <person name="Hildebrand F."/>
            <person name="Pallen M.J."/>
        </authorList>
    </citation>
    <scope>NUCLEOTIDE SEQUENCE</scope>
    <source>
        <strain evidence="2">ChiGjej6B6-14162</strain>
    </source>
</reference>
<dbReference type="PANTHER" id="PTHR21666">
    <property type="entry name" value="PEPTIDASE-RELATED"/>
    <property type="match status" value="1"/>
</dbReference>
<protein>
    <submittedName>
        <fullName evidence="2">M23 family metallopeptidase</fullName>
    </submittedName>
</protein>
<sequence length="266" mass="30233">MASRTYNTFIILSLIFLLGCRTRQNHLQAIVPQQPQPSLPKMNIPLPNTSFQFLLPPSPGLTEYVSPHKPITQNFSSREINHLSVEDPLRFKDSNTELIDLSSLQTDEYAFPLPNAKVISPYGGRRRNHTGVDIKTFANDTIVAAFDGIVRMSKRYAAYGNVIVIRHYNGLETIYSHNSKNFVKPGDKVKAGQAIALTGRTGRATTEHLHFETRINGEHFNPNLIFNFRTRELRRKCLICTKRGNNTIIRSLDVMPHQKQSSYHAF</sequence>
<reference evidence="2" key="2">
    <citation type="submission" date="2021-04" db="EMBL/GenBank/DDBJ databases">
        <authorList>
            <person name="Gilroy R."/>
        </authorList>
    </citation>
    <scope>NUCLEOTIDE SEQUENCE</scope>
    <source>
        <strain evidence="2">ChiGjej6B6-14162</strain>
    </source>
</reference>
<dbReference type="Proteomes" id="UP000886740">
    <property type="component" value="Unassembled WGS sequence"/>
</dbReference>
<dbReference type="Gene3D" id="2.70.70.10">
    <property type="entry name" value="Glucose Permease (Domain IIA)"/>
    <property type="match status" value="1"/>
</dbReference>
<evidence type="ECO:0000313" key="2">
    <source>
        <dbReference type="EMBL" id="HIX74850.1"/>
    </source>
</evidence>
<evidence type="ECO:0000313" key="3">
    <source>
        <dbReference type="Proteomes" id="UP000886740"/>
    </source>
</evidence>
<feature type="domain" description="M23ase beta-sheet core" evidence="1">
    <location>
        <begin position="128"/>
        <end position="222"/>
    </location>
</feature>
<dbReference type="EMBL" id="DXEL01000051">
    <property type="protein sequence ID" value="HIX74850.1"/>
    <property type="molecule type" value="Genomic_DNA"/>
</dbReference>
<dbReference type="GO" id="GO:0004222">
    <property type="term" value="F:metalloendopeptidase activity"/>
    <property type="evidence" value="ECO:0007669"/>
    <property type="project" value="TreeGrafter"/>
</dbReference>
<dbReference type="InterPro" id="IPR016047">
    <property type="entry name" value="M23ase_b-sheet_dom"/>
</dbReference>
<dbReference type="PROSITE" id="PS51257">
    <property type="entry name" value="PROKAR_LIPOPROTEIN"/>
    <property type="match status" value="1"/>
</dbReference>
<organism evidence="2 3">
    <name type="scientific">Candidatus Parabacteroides intestinipullorum</name>
    <dbReference type="NCBI Taxonomy" id="2838723"/>
    <lineage>
        <taxon>Bacteria</taxon>
        <taxon>Pseudomonadati</taxon>
        <taxon>Bacteroidota</taxon>
        <taxon>Bacteroidia</taxon>
        <taxon>Bacteroidales</taxon>
        <taxon>Tannerellaceae</taxon>
        <taxon>Parabacteroides</taxon>
    </lineage>
</organism>
<dbReference type="InterPro" id="IPR011055">
    <property type="entry name" value="Dup_hybrid_motif"/>
</dbReference>
<gene>
    <name evidence="2" type="ORF">H9977_07450</name>
</gene>
<dbReference type="Pfam" id="PF01551">
    <property type="entry name" value="Peptidase_M23"/>
    <property type="match status" value="1"/>
</dbReference>
<dbReference type="InterPro" id="IPR050570">
    <property type="entry name" value="Cell_wall_metabolism_enzyme"/>
</dbReference>
<dbReference type="SUPFAM" id="SSF51261">
    <property type="entry name" value="Duplicated hybrid motif"/>
    <property type="match status" value="1"/>
</dbReference>
<dbReference type="AlphaFoldDB" id="A0A9D1X937"/>
<evidence type="ECO:0000259" key="1">
    <source>
        <dbReference type="Pfam" id="PF01551"/>
    </source>
</evidence>
<accession>A0A9D1X937</accession>